<feature type="transmembrane region" description="Helical" evidence="1">
    <location>
        <begin position="145"/>
        <end position="167"/>
    </location>
</feature>
<keyword evidence="1" id="KW-0472">Membrane</keyword>
<comment type="caution">
    <text evidence="2">The sequence shown here is derived from an EMBL/GenBank/DDBJ whole genome shotgun (WGS) entry which is preliminary data.</text>
</comment>
<name>A0ABT2CE98_9ACTN</name>
<proteinExistence type="predicted"/>
<evidence type="ECO:0008006" key="4">
    <source>
        <dbReference type="Google" id="ProtNLM"/>
    </source>
</evidence>
<dbReference type="EMBL" id="JANUGQ010000002">
    <property type="protein sequence ID" value="MCS0634969.1"/>
    <property type="molecule type" value="Genomic_DNA"/>
</dbReference>
<protein>
    <recommendedName>
        <fullName evidence="4">Integral membrane protein</fullName>
    </recommendedName>
</protein>
<evidence type="ECO:0000256" key="1">
    <source>
        <dbReference type="SAM" id="Phobius"/>
    </source>
</evidence>
<reference evidence="2" key="1">
    <citation type="submission" date="2022-08" db="EMBL/GenBank/DDBJ databases">
        <authorList>
            <person name="Somphong A."/>
            <person name="Phongsopitanun W."/>
        </authorList>
    </citation>
    <scope>NUCLEOTIDE SEQUENCE</scope>
    <source>
        <strain evidence="2">LP05-1</strain>
    </source>
</reference>
<accession>A0ABT2CE98</accession>
<feature type="transmembrane region" description="Helical" evidence="1">
    <location>
        <begin position="173"/>
        <end position="190"/>
    </location>
</feature>
<feature type="transmembrane region" description="Helical" evidence="1">
    <location>
        <begin position="106"/>
        <end position="125"/>
    </location>
</feature>
<keyword evidence="1" id="KW-1133">Transmembrane helix</keyword>
<evidence type="ECO:0000313" key="3">
    <source>
        <dbReference type="Proteomes" id="UP001431313"/>
    </source>
</evidence>
<keyword evidence="1" id="KW-0812">Transmembrane</keyword>
<dbReference type="Proteomes" id="UP001431313">
    <property type="component" value="Unassembled WGS sequence"/>
</dbReference>
<organism evidence="2 3">
    <name type="scientific">Streptomyces pyxinae</name>
    <dbReference type="NCBI Taxonomy" id="2970734"/>
    <lineage>
        <taxon>Bacteria</taxon>
        <taxon>Bacillati</taxon>
        <taxon>Actinomycetota</taxon>
        <taxon>Actinomycetes</taxon>
        <taxon>Kitasatosporales</taxon>
        <taxon>Streptomycetaceae</taxon>
        <taxon>Streptomyces</taxon>
    </lineage>
</organism>
<dbReference type="RefSeq" id="WP_258785617.1">
    <property type="nucleotide sequence ID" value="NZ_JANUGQ010000002.1"/>
</dbReference>
<gene>
    <name evidence="2" type="ORF">NX801_04685</name>
</gene>
<feature type="transmembrane region" description="Helical" evidence="1">
    <location>
        <begin position="68"/>
        <end position="86"/>
    </location>
</feature>
<keyword evidence="3" id="KW-1185">Reference proteome</keyword>
<sequence>MAHTHERTRSAHSTRPPGPHGGILISFAPWIIFDVIAGPSTWKLAAFTAFVASVVLSLPDFRHGTAKVLNVAGILFFGVVWLLGFALDRQDLVWLETYAQVLSNGVLAVVALASLATVPFTEQYARESVPRELWDSPGFHRTNRVITAVWAAVFLVTAVLGLIALHTTGGDDWLNWVVPVILLVLAIKFTKWYPARVRARAHATGEG</sequence>
<evidence type="ECO:0000313" key="2">
    <source>
        <dbReference type="EMBL" id="MCS0634969.1"/>
    </source>
</evidence>